<organism evidence="1 2">
    <name type="scientific">Gracilimonas sediminicola</name>
    <dbReference type="NCBI Taxonomy" id="2952158"/>
    <lineage>
        <taxon>Bacteria</taxon>
        <taxon>Pseudomonadati</taxon>
        <taxon>Balneolota</taxon>
        <taxon>Balneolia</taxon>
        <taxon>Balneolales</taxon>
        <taxon>Balneolaceae</taxon>
        <taxon>Gracilimonas</taxon>
    </lineage>
</organism>
<keyword evidence="2" id="KW-1185">Reference proteome</keyword>
<sequence>MAKPGFAHSEAFLQWIWENLLFDFSDLQTTSGHAVTILNPGKKNVSDGPDFKQATLEIDGLRWHGDIELHTKSSNWRSHAHHTDPNFNSVVLHVVADSNPEQVQTQNRSRPYTLNILPYLSEKLHVFLKNFEEHSPELPCTSGFHFISEEAFYRQIEQAHREYFEKKSDDFLTFFDPNLLPSKAWKQALIISLWDGLGIPHNREAMATTAAELLKKWDGQDIKEAKAMSLEIAGFTNADSDLNWNYKSVRPANHPEKRIEQAVELSAAILQEPFNHFLATEAIHLWEQWFRKAALNQTARFEILFGTVYLPALFMLGNLFASGRLKSASLSSWKNLRTPIPASLLKKFRPFHLQDKRYRKKLGSIHQLNSYCKASRCSECFVLKKAIQS</sequence>
<protein>
    <submittedName>
        <fullName evidence="1">DUF2851 family protein</fullName>
    </submittedName>
</protein>
<evidence type="ECO:0000313" key="2">
    <source>
        <dbReference type="Proteomes" id="UP001139125"/>
    </source>
</evidence>
<gene>
    <name evidence="1" type="ORF">NM125_04420</name>
</gene>
<accession>A0A9X2RCF7</accession>
<name>A0A9X2RCF7_9BACT</name>
<reference evidence="1" key="1">
    <citation type="submission" date="2022-06" db="EMBL/GenBank/DDBJ databases">
        <title>Gracilimonas sp. CAU 1638 isolated from sea sediment.</title>
        <authorList>
            <person name="Kim W."/>
        </authorList>
    </citation>
    <scope>NUCLEOTIDE SEQUENCE</scope>
    <source>
        <strain evidence="1">CAU 1638</strain>
    </source>
</reference>
<dbReference type="EMBL" id="JANDBC010000001">
    <property type="protein sequence ID" value="MCP9290830.1"/>
    <property type="molecule type" value="Genomic_DNA"/>
</dbReference>
<evidence type="ECO:0000313" key="1">
    <source>
        <dbReference type="EMBL" id="MCP9290830.1"/>
    </source>
</evidence>
<dbReference type="Proteomes" id="UP001139125">
    <property type="component" value="Unassembled WGS sequence"/>
</dbReference>
<dbReference type="AlphaFoldDB" id="A0A9X2RCF7"/>
<dbReference type="InterPro" id="IPR021272">
    <property type="entry name" value="DUF2851"/>
</dbReference>
<comment type="caution">
    <text evidence="1">The sequence shown here is derived from an EMBL/GenBank/DDBJ whole genome shotgun (WGS) entry which is preliminary data.</text>
</comment>
<dbReference type="Pfam" id="PF11013">
    <property type="entry name" value="DUF2851"/>
    <property type="match status" value="1"/>
</dbReference>
<dbReference type="RefSeq" id="WP_255133260.1">
    <property type="nucleotide sequence ID" value="NZ_JANDBC010000001.1"/>
</dbReference>
<proteinExistence type="predicted"/>